<dbReference type="Proteomes" id="UP001472677">
    <property type="component" value="Unassembled WGS sequence"/>
</dbReference>
<dbReference type="Pfam" id="PF14543">
    <property type="entry name" value="TAXi_N"/>
    <property type="match status" value="1"/>
</dbReference>
<keyword evidence="2" id="KW-0472">Membrane</keyword>
<protein>
    <recommendedName>
        <fullName evidence="3">Xylanase inhibitor N-terminal domain-containing protein</fullName>
    </recommendedName>
</protein>
<dbReference type="InterPro" id="IPR001461">
    <property type="entry name" value="Aspartic_peptidase_A1"/>
</dbReference>
<organism evidence="4 5">
    <name type="scientific">Hibiscus sabdariffa</name>
    <name type="common">roselle</name>
    <dbReference type="NCBI Taxonomy" id="183260"/>
    <lineage>
        <taxon>Eukaryota</taxon>
        <taxon>Viridiplantae</taxon>
        <taxon>Streptophyta</taxon>
        <taxon>Embryophyta</taxon>
        <taxon>Tracheophyta</taxon>
        <taxon>Spermatophyta</taxon>
        <taxon>Magnoliopsida</taxon>
        <taxon>eudicotyledons</taxon>
        <taxon>Gunneridae</taxon>
        <taxon>Pentapetalae</taxon>
        <taxon>rosids</taxon>
        <taxon>malvids</taxon>
        <taxon>Malvales</taxon>
        <taxon>Malvaceae</taxon>
        <taxon>Malvoideae</taxon>
        <taxon>Hibiscus</taxon>
    </lineage>
</organism>
<comment type="similarity">
    <text evidence="1">Belongs to the peptidase A1 family.</text>
</comment>
<evidence type="ECO:0000313" key="4">
    <source>
        <dbReference type="EMBL" id="KAK8508896.1"/>
    </source>
</evidence>
<proteinExistence type="inferred from homology"/>
<sequence length="220" mass="23600">MKLPIMQIKTDIKDLICTQQWHLIPLLQIPFAVDLNGRLLWVTCEENYLSSAYCAPRCCSTRCAPIASPSSDQGATTCGLMSVNPITSLTTMGELAQEQDVLSIHSTGGSNPGSLVMIPLFLFTCAPSLLLHTVFPGNVLGGYSSISLPTQLASHFGFAVFAPTFSLCLAPNGVIFFGDTPYGIHPANGAEATRLSRAIQPETKRAFSIYTTLYKATAPP</sequence>
<feature type="transmembrane region" description="Helical" evidence="2">
    <location>
        <begin position="155"/>
        <end position="177"/>
    </location>
</feature>
<dbReference type="EMBL" id="JBBPBM010000097">
    <property type="protein sequence ID" value="KAK8508896.1"/>
    <property type="molecule type" value="Genomic_DNA"/>
</dbReference>
<evidence type="ECO:0000259" key="3">
    <source>
        <dbReference type="Pfam" id="PF14543"/>
    </source>
</evidence>
<comment type="caution">
    <text evidence="4">The sequence shown here is derived from an EMBL/GenBank/DDBJ whole genome shotgun (WGS) entry which is preliminary data.</text>
</comment>
<dbReference type="InterPro" id="IPR021109">
    <property type="entry name" value="Peptidase_aspartic_dom_sf"/>
</dbReference>
<name>A0ABR2BP22_9ROSI</name>
<evidence type="ECO:0000256" key="1">
    <source>
        <dbReference type="ARBA" id="ARBA00007447"/>
    </source>
</evidence>
<feature type="transmembrane region" description="Helical" evidence="2">
    <location>
        <begin position="115"/>
        <end position="135"/>
    </location>
</feature>
<feature type="domain" description="Xylanase inhibitor N-terminal" evidence="3">
    <location>
        <begin position="25"/>
        <end position="179"/>
    </location>
</feature>
<dbReference type="PANTHER" id="PTHR47965:SF28">
    <property type="entry name" value="BASIC 7S GLOBULIN"/>
    <property type="match status" value="1"/>
</dbReference>
<keyword evidence="2" id="KW-0812">Transmembrane</keyword>
<gene>
    <name evidence="4" type="ORF">V6N12_034997</name>
</gene>
<dbReference type="PANTHER" id="PTHR47965">
    <property type="entry name" value="ASPARTYL PROTEASE-RELATED"/>
    <property type="match status" value="1"/>
</dbReference>
<reference evidence="4 5" key="1">
    <citation type="journal article" date="2024" name="G3 (Bethesda)">
        <title>Genome assembly of Hibiscus sabdariffa L. provides insights into metabolisms of medicinal natural products.</title>
        <authorList>
            <person name="Kim T."/>
        </authorList>
    </citation>
    <scope>NUCLEOTIDE SEQUENCE [LARGE SCALE GENOMIC DNA]</scope>
    <source>
        <strain evidence="4">TK-2024</strain>
        <tissue evidence="4">Old leaves</tissue>
    </source>
</reference>
<keyword evidence="5" id="KW-1185">Reference proteome</keyword>
<accession>A0ABR2BP22</accession>
<dbReference type="InterPro" id="IPR032861">
    <property type="entry name" value="TAXi_N"/>
</dbReference>
<keyword evidence="2" id="KW-1133">Transmembrane helix</keyword>
<dbReference type="Gene3D" id="2.40.70.10">
    <property type="entry name" value="Acid Proteases"/>
    <property type="match status" value="1"/>
</dbReference>
<evidence type="ECO:0000256" key="2">
    <source>
        <dbReference type="SAM" id="Phobius"/>
    </source>
</evidence>
<evidence type="ECO:0000313" key="5">
    <source>
        <dbReference type="Proteomes" id="UP001472677"/>
    </source>
</evidence>
<dbReference type="SUPFAM" id="SSF50630">
    <property type="entry name" value="Acid proteases"/>
    <property type="match status" value="1"/>
</dbReference>